<organism evidence="10 11">
    <name type="scientific">Cuscuta campestris</name>
    <dbReference type="NCBI Taxonomy" id="132261"/>
    <lineage>
        <taxon>Eukaryota</taxon>
        <taxon>Viridiplantae</taxon>
        <taxon>Streptophyta</taxon>
        <taxon>Embryophyta</taxon>
        <taxon>Tracheophyta</taxon>
        <taxon>Spermatophyta</taxon>
        <taxon>Magnoliopsida</taxon>
        <taxon>eudicotyledons</taxon>
        <taxon>Gunneridae</taxon>
        <taxon>Pentapetalae</taxon>
        <taxon>asterids</taxon>
        <taxon>lamiids</taxon>
        <taxon>Solanales</taxon>
        <taxon>Convolvulaceae</taxon>
        <taxon>Cuscuteae</taxon>
        <taxon>Cuscuta</taxon>
        <taxon>Cuscuta subgen. Grammica</taxon>
        <taxon>Cuscuta sect. Cleistogrammica</taxon>
    </lineage>
</organism>
<dbReference type="GO" id="GO:0005524">
    <property type="term" value="F:ATP binding"/>
    <property type="evidence" value="ECO:0007669"/>
    <property type="project" value="UniProtKB-KW"/>
</dbReference>
<keyword evidence="11" id="KW-1185">Reference proteome</keyword>
<dbReference type="PANTHER" id="PTHR11946:SF109">
    <property type="entry name" value="VALINE--TRNA LIGASE"/>
    <property type="match status" value="1"/>
</dbReference>
<proteinExistence type="inferred from homology"/>
<dbReference type="GO" id="GO:0006438">
    <property type="term" value="P:valyl-tRNA aminoacylation"/>
    <property type="evidence" value="ECO:0007669"/>
    <property type="project" value="InterPro"/>
</dbReference>
<dbReference type="EC" id="6.1.1.9" evidence="2"/>
<evidence type="ECO:0000259" key="9">
    <source>
        <dbReference type="Pfam" id="PF10458"/>
    </source>
</evidence>
<dbReference type="InterPro" id="IPR002303">
    <property type="entry name" value="Valyl-tRNA_ligase"/>
</dbReference>
<dbReference type="SUPFAM" id="SSF46589">
    <property type="entry name" value="tRNA-binding arm"/>
    <property type="match status" value="1"/>
</dbReference>
<dbReference type="InterPro" id="IPR010978">
    <property type="entry name" value="tRNA-bd_arm"/>
</dbReference>
<evidence type="ECO:0000313" key="11">
    <source>
        <dbReference type="Proteomes" id="UP000595140"/>
    </source>
</evidence>
<comment type="similarity">
    <text evidence="1">Belongs to the class-I aminoacyl-tRNA synthetase family.</text>
</comment>
<reference evidence="10 11" key="1">
    <citation type="submission" date="2018-04" db="EMBL/GenBank/DDBJ databases">
        <authorList>
            <person name="Vogel A."/>
        </authorList>
    </citation>
    <scope>NUCLEOTIDE SEQUENCE [LARGE SCALE GENOMIC DNA]</scope>
</reference>
<dbReference type="PANTHER" id="PTHR11946">
    <property type="entry name" value="VALYL-TRNA SYNTHETASES"/>
    <property type="match status" value="1"/>
</dbReference>
<keyword evidence="3" id="KW-0436">Ligase</keyword>
<evidence type="ECO:0000256" key="5">
    <source>
        <dbReference type="ARBA" id="ARBA00022840"/>
    </source>
</evidence>
<dbReference type="GO" id="GO:0004832">
    <property type="term" value="F:valine-tRNA ligase activity"/>
    <property type="evidence" value="ECO:0007669"/>
    <property type="project" value="UniProtKB-EC"/>
</dbReference>
<keyword evidence="6" id="KW-0648">Protein biosynthesis</keyword>
<protein>
    <recommendedName>
        <fullName evidence="2">valine--tRNA ligase</fullName>
        <ecNumber evidence="2">6.1.1.9</ecNumber>
    </recommendedName>
    <alternativeName>
        <fullName evidence="8">Valyl-tRNA synthetase</fullName>
    </alternativeName>
</protein>
<evidence type="ECO:0000256" key="6">
    <source>
        <dbReference type="ARBA" id="ARBA00022917"/>
    </source>
</evidence>
<evidence type="ECO:0000256" key="4">
    <source>
        <dbReference type="ARBA" id="ARBA00022741"/>
    </source>
</evidence>
<dbReference type="InterPro" id="IPR019499">
    <property type="entry name" value="Val-tRNA_synth_tRNA-bd"/>
</dbReference>
<evidence type="ECO:0000256" key="1">
    <source>
        <dbReference type="ARBA" id="ARBA00005594"/>
    </source>
</evidence>
<dbReference type="Gene3D" id="1.10.287.380">
    <property type="entry name" value="Valyl-tRNA synthetase, C-terminal domain"/>
    <property type="match status" value="1"/>
</dbReference>
<sequence>MISDYPSPKEDWSNEIVEYEMNLVESVAKELRSMRSLIPKKERLERQEAFVRGQVNDDVEIIRKQELEIRTLSNLSSLEVLNENDGVPAGCVIGVVNETLSVFLKTQGTIDVDAEREKLKKKIEDIKKMHDNLSRTMSASGYKEKVKSNVHQDNVARLASYLQELCSLEEVSQHLGLERANDSF</sequence>
<dbReference type="Proteomes" id="UP000595140">
    <property type="component" value="Unassembled WGS sequence"/>
</dbReference>
<evidence type="ECO:0000256" key="7">
    <source>
        <dbReference type="ARBA" id="ARBA00023146"/>
    </source>
</evidence>
<evidence type="ECO:0000256" key="3">
    <source>
        <dbReference type="ARBA" id="ARBA00022598"/>
    </source>
</evidence>
<evidence type="ECO:0000256" key="2">
    <source>
        <dbReference type="ARBA" id="ARBA00013169"/>
    </source>
</evidence>
<dbReference type="Pfam" id="PF10458">
    <property type="entry name" value="Val_tRNA-synt_C"/>
    <property type="match status" value="1"/>
</dbReference>
<dbReference type="EMBL" id="OOIL02002808">
    <property type="protein sequence ID" value="VFQ84990.1"/>
    <property type="molecule type" value="Genomic_DNA"/>
</dbReference>
<dbReference type="SUPFAM" id="SSF47323">
    <property type="entry name" value="Anticodon-binding domain of a subclass of class I aminoacyl-tRNA synthetases"/>
    <property type="match status" value="1"/>
</dbReference>
<dbReference type="InterPro" id="IPR037118">
    <property type="entry name" value="Val-tRNA_synth_C_sf"/>
</dbReference>
<gene>
    <name evidence="10" type="ORF">CCAM_LOCUS26766</name>
</gene>
<keyword evidence="5" id="KW-0067">ATP-binding</keyword>
<dbReference type="InterPro" id="IPR009080">
    <property type="entry name" value="tRNAsynth_Ia_anticodon-bd"/>
</dbReference>
<keyword evidence="4" id="KW-0547">Nucleotide-binding</keyword>
<keyword evidence="7" id="KW-0030">Aminoacyl-tRNA synthetase</keyword>
<dbReference type="GO" id="GO:0005829">
    <property type="term" value="C:cytosol"/>
    <property type="evidence" value="ECO:0007669"/>
    <property type="project" value="TreeGrafter"/>
</dbReference>
<feature type="domain" description="Valyl-tRNA synthetase tRNA-binding arm" evidence="9">
    <location>
        <begin position="111"/>
        <end position="175"/>
    </location>
</feature>
<evidence type="ECO:0000313" key="10">
    <source>
        <dbReference type="EMBL" id="VFQ84990.1"/>
    </source>
</evidence>
<evidence type="ECO:0000256" key="8">
    <source>
        <dbReference type="ARBA" id="ARBA00029936"/>
    </source>
</evidence>
<accession>A0A484M824</accession>
<name>A0A484M824_9ASTE</name>
<dbReference type="OrthoDB" id="1742503at2759"/>
<dbReference type="AlphaFoldDB" id="A0A484M824"/>